<gene>
    <name evidence="1" type="ORF">PRABACTJOHN_03499</name>
</gene>
<proteinExistence type="predicted"/>
<reference evidence="1 2" key="2">
    <citation type="submission" date="2008-10" db="EMBL/GenBank/DDBJ databases">
        <authorList>
            <person name="Fulton L."/>
            <person name="Clifton S."/>
            <person name="Fulton B."/>
            <person name="Xu J."/>
            <person name="Minx P."/>
            <person name="Pepin K.H."/>
            <person name="Johnson M."/>
            <person name="Bhonagiri V."/>
            <person name="Nash W.E."/>
            <person name="Mardis E.R."/>
            <person name="Wilson R.K."/>
        </authorList>
    </citation>
    <scope>NUCLEOTIDE SEQUENCE [LARGE SCALE GENOMIC DNA]</scope>
    <source>
        <strain evidence="1 2">DSM 18315</strain>
    </source>
</reference>
<comment type="caution">
    <text evidence="1">The sequence shown here is derived from an EMBL/GenBank/DDBJ whole genome shotgun (WGS) entry which is preliminary data.</text>
</comment>
<name>B7BEM0_9BACT</name>
<reference evidence="1 2" key="1">
    <citation type="submission" date="2008-10" db="EMBL/GenBank/DDBJ databases">
        <title>Draft genome sequence of Parabacteroides johnsonii (DSM 18315).</title>
        <authorList>
            <person name="Sudarsanam P."/>
            <person name="Ley R."/>
            <person name="Guruge J."/>
            <person name="Turnbaugh P.J."/>
            <person name="Mahowald M."/>
            <person name="Liep D."/>
            <person name="Gordon J."/>
        </authorList>
    </citation>
    <scope>NUCLEOTIDE SEQUENCE [LARGE SCALE GENOMIC DNA]</scope>
    <source>
        <strain evidence="1 2">DSM 18315</strain>
    </source>
</reference>
<dbReference type="AlphaFoldDB" id="B7BEM0"/>
<evidence type="ECO:0000313" key="1">
    <source>
        <dbReference type="EMBL" id="EEC95156.1"/>
    </source>
</evidence>
<protein>
    <submittedName>
        <fullName evidence="1">Uncharacterized protein</fullName>
    </submittedName>
</protein>
<accession>B7BEM0</accession>
<dbReference type="EMBL" id="ABYH01000370">
    <property type="protein sequence ID" value="EEC95156.1"/>
    <property type="molecule type" value="Genomic_DNA"/>
</dbReference>
<dbReference type="HOGENOM" id="CLU_3273968_0_0_10"/>
<organism evidence="1 2">
    <name type="scientific">Parabacteroides johnsonii DSM 18315</name>
    <dbReference type="NCBI Taxonomy" id="537006"/>
    <lineage>
        <taxon>Bacteria</taxon>
        <taxon>Pseudomonadati</taxon>
        <taxon>Bacteroidota</taxon>
        <taxon>Bacteroidia</taxon>
        <taxon>Bacteroidales</taxon>
        <taxon>Tannerellaceae</taxon>
        <taxon>Parabacteroides</taxon>
    </lineage>
</organism>
<evidence type="ECO:0000313" key="2">
    <source>
        <dbReference type="Proteomes" id="UP000005510"/>
    </source>
</evidence>
<dbReference type="Proteomes" id="UP000005510">
    <property type="component" value="Unassembled WGS sequence"/>
</dbReference>
<sequence>MTFRCLIHFFFTGASLCRCITFPGHLLTSKEGETAPDGHNY</sequence>